<dbReference type="InterPro" id="IPR046341">
    <property type="entry name" value="SET_dom_sf"/>
</dbReference>
<evidence type="ECO:0008006" key="4">
    <source>
        <dbReference type="Google" id="ProtNLM"/>
    </source>
</evidence>
<reference evidence="2 3" key="1">
    <citation type="journal article" date="2015" name="Plant Cell">
        <title>Oil accumulation by the oleaginous diatom Fistulifera solaris as revealed by the genome and transcriptome.</title>
        <authorList>
            <person name="Tanaka T."/>
            <person name="Maeda Y."/>
            <person name="Veluchamy A."/>
            <person name="Tanaka M."/>
            <person name="Abida H."/>
            <person name="Marechal E."/>
            <person name="Bowler C."/>
            <person name="Muto M."/>
            <person name="Sunaga Y."/>
            <person name="Tanaka M."/>
            <person name="Yoshino T."/>
            <person name="Taniguchi T."/>
            <person name="Fukuda Y."/>
            <person name="Nemoto M."/>
            <person name="Matsumoto M."/>
            <person name="Wong P.S."/>
            <person name="Aburatani S."/>
            <person name="Fujibuchi W."/>
        </authorList>
    </citation>
    <scope>NUCLEOTIDE SEQUENCE [LARGE SCALE GENOMIC DNA]</scope>
    <source>
        <strain evidence="2 3">JPCC DA0580</strain>
    </source>
</reference>
<dbReference type="Proteomes" id="UP000198406">
    <property type="component" value="Unassembled WGS sequence"/>
</dbReference>
<feature type="compositionally biased region" description="Basic and acidic residues" evidence="1">
    <location>
        <begin position="1"/>
        <end position="32"/>
    </location>
</feature>
<dbReference type="EMBL" id="BDSP01000203">
    <property type="protein sequence ID" value="GAX23731.1"/>
    <property type="molecule type" value="Genomic_DNA"/>
</dbReference>
<name>A0A1Z5KCB2_FISSO</name>
<proteinExistence type="predicted"/>
<comment type="caution">
    <text evidence="2">The sequence shown here is derived from an EMBL/GenBank/DDBJ whole genome shotgun (WGS) entry which is preliminary data.</text>
</comment>
<feature type="region of interest" description="Disordered" evidence="1">
    <location>
        <begin position="1"/>
        <end position="43"/>
    </location>
</feature>
<evidence type="ECO:0000256" key="1">
    <source>
        <dbReference type="SAM" id="MobiDB-lite"/>
    </source>
</evidence>
<protein>
    <recommendedName>
        <fullName evidence="4">SET domain-containing protein</fullName>
    </recommendedName>
</protein>
<dbReference type="InParanoid" id="A0A1Z5KCB2"/>
<dbReference type="CDD" id="cd08161">
    <property type="entry name" value="SET"/>
    <property type="match status" value="1"/>
</dbReference>
<organism evidence="2 3">
    <name type="scientific">Fistulifera solaris</name>
    <name type="common">Oleaginous diatom</name>
    <dbReference type="NCBI Taxonomy" id="1519565"/>
    <lineage>
        <taxon>Eukaryota</taxon>
        <taxon>Sar</taxon>
        <taxon>Stramenopiles</taxon>
        <taxon>Ochrophyta</taxon>
        <taxon>Bacillariophyta</taxon>
        <taxon>Bacillariophyceae</taxon>
        <taxon>Bacillariophycidae</taxon>
        <taxon>Naviculales</taxon>
        <taxon>Naviculaceae</taxon>
        <taxon>Fistulifera</taxon>
    </lineage>
</organism>
<sequence length="448" mass="50836">MSALEEEKTKPASNAEKRETGEKQVRFSENAKTDPSSKQPYSRRIVVAGKGKGNGKPIRDIGIFIAIFVVLMFITRDFEKSVVNNSDEDDDAIVPQDPIANKLNKLANAFIKLAQSEMDSKPFRKEPCDIFLRLGTIPKTGYSLFAGRNYTQDEMIPIPGLEISRWFPIRDDQSHNLNVAPHGFLLKHHPLQTNVQGMLMTETDMTQSVSVRATRDIREGEELFVDFHQHPAKFLTSHSLDPIPSPEDHEIAREIRTDVKLTGKRLVHGQRKKSVKINPAPLLAMMQRSMEKVRPQVAALLHHETVYESLLYHHKVNSVCPSDVVVVDSTSVRTRYAVSKGDKLTVIPLQRVTTTKEEEENQLPNWASHCISVKNESQIEWYCPLTMSTQHLITAPDNSPHNVELNWVEHEGLHARNDLFAWKIVALQDLPAGAEINFSKDWKDEMFV</sequence>
<keyword evidence="3" id="KW-1185">Reference proteome</keyword>
<evidence type="ECO:0000313" key="3">
    <source>
        <dbReference type="Proteomes" id="UP000198406"/>
    </source>
</evidence>
<gene>
    <name evidence="2" type="ORF">FisN_12Hh308</name>
</gene>
<dbReference type="SUPFAM" id="SSF82199">
    <property type="entry name" value="SET domain"/>
    <property type="match status" value="1"/>
</dbReference>
<evidence type="ECO:0000313" key="2">
    <source>
        <dbReference type="EMBL" id="GAX23731.1"/>
    </source>
</evidence>
<accession>A0A1Z5KCB2</accession>
<dbReference type="AlphaFoldDB" id="A0A1Z5KCB2"/>